<dbReference type="Gene3D" id="2.40.50.140">
    <property type="entry name" value="Nucleic acid-binding proteins"/>
    <property type="match status" value="1"/>
</dbReference>
<keyword evidence="8 15" id="KW-0862">Zinc</keyword>
<dbReference type="SUPFAM" id="SSF47781">
    <property type="entry name" value="RuvA domain 2-like"/>
    <property type="match status" value="1"/>
</dbReference>
<dbReference type="Gene3D" id="3.40.50.10190">
    <property type="entry name" value="BRCT domain"/>
    <property type="match status" value="1"/>
</dbReference>
<evidence type="ECO:0000256" key="2">
    <source>
        <dbReference type="ARBA" id="ARBA00012722"/>
    </source>
</evidence>
<dbReference type="SUPFAM" id="SSF56091">
    <property type="entry name" value="DNA ligase/mRNA capping enzyme, catalytic domain"/>
    <property type="match status" value="1"/>
</dbReference>
<dbReference type="Gene3D" id="6.20.10.30">
    <property type="match status" value="1"/>
</dbReference>
<organism evidence="18 19">
    <name type="scientific">Prevotella heparinolytica</name>
    <dbReference type="NCBI Taxonomy" id="28113"/>
    <lineage>
        <taxon>Bacteria</taxon>
        <taxon>Pseudomonadati</taxon>
        <taxon>Bacteroidota</taxon>
        <taxon>Bacteroidia</taxon>
        <taxon>Bacteroidales</taxon>
        <taxon>Bacteroidaceae</taxon>
        <taxon>Bacteroides</taxon>
    </lineage>
</organism>
<dbReference type="EMBL" id="SLXB01000002">
    <property type="protein sequence ID" value="TCO96038.1"/>
    <property type="molecule type" value="Genomic_DNA"/>
</dbReference>
<feature type="binding site" evidence="15">
    <location>
        <begin position="65"/>
        <end position="69"/>
    </location>
    <ligand>
        <name>NAD(+)</name>
        <dbReference type="ChEBI" id="CHEBI:57540"/>
    </ligand>
</feature>
<evidence type="ECO:0000256" key="1">
    <source>
        <dbReference type="ARBA" id="ARBA00004067"/>
    </source>
</evidence>
<dbReference type="PIRSF" id="PIRSF001604">
    <property type="entry name" value="LigA"/>
    <property type="match status" value="1"/>
</dbReference>
<dbReference type="InterPro" id="IPR001679">
    <property type="entry name" value="DNA_ligase"/>
</dbReference>
<evidence type="ECO:0000313" key="19">
    <source>
        <dbReference type="Proteomes" id="UP000295600"/>
    </source>
</evidence>
<evidence type="ECO:0000256" key="4">
    <source>
        <dbReference type="ARBA" id="ARBA00022598"/>
    </source>
</evidence>
<comment type="catalytic activity">
    <reaction evidence="13 15">
        <text>NAD(+) + (deoxyribonucleotide)n-3'-hydroxyl + 5'-phospho-(deoxyribonucleotide)m = (deoxyribonucleotide)n+m + AMP + beta-nicotinamide D-nucleotide.</text>
        <dbReference type="EC" id="6.5.1.2"/>
    </reaction>
</comment>
<evidence type="ECO:0000256" key="16">
    <source>
        <dbReference type="SAM" id="Coils"/>
    </source>
</evidence>
<keyword evidence="4 15" id="KW-0436">Ligase</keyword>
<evidence type="ECO:0000256" key="5">
    <source>
        <dbReference type="ARBA" id="ARBA00022705"/>
    </source>
</evidence>
<dbReference type="SUPFAM" id="SSF52113">
    <property type="entry name" value="BRCT domain"/>
    <property type="match status" value="1"/>
</dbReference>
<feature type="binding site" evidence="15">
    <location>
        <position position="318"/>
    </location>
    <ligand>
        <name>NAD(+)</name>
        <dbReference type="ChEBI" id="CHEBI:57540"/>
    </ligand>
</feature>
<dbReference type="Proteomes" id="UP000295600">
    <property type="component" value="Unassembled WGS sequence"/>
</dbReference>
<evidence type="ECO:0000256" key="7">
    <source>
        <dbReference type="ARBA" id="ARBA00022763"/>
    </source>
</evidence>
<feature type="binding site" evidence="15">
    <location>
        <begin position="114"/>
        <end position="115"/>
    </location>
    <ligand>
        <name>NAD(+)</name>
        <dbReference type="ChEBI" id="CHEBI:57540"/>
    </ligand>
</feature>
<dbReference type="InterPro" id="IPR004150">
    <property type="entry name" value="NAD_DNA_ligase_OB"/>
</dbReference>
<comment type="similarity">
    <text evidence="14 15">Belongs to the NAD-dependent DNA ligase family. LigA subfamily.</text>
</comment>
<dbReference type="GO" id="GO:0006281">
    <property type="term" value="P:DNA repair"/>
    <property type="evidence" value="ECO:0007669"/>
    <property type="project" value="UniProtKB-KW"/>
</dbReference>
<dbReference type="InterPro" id="IPR003583">
    <property type="entry name" value="Hlx-hairpin-Hlx_DNA-bd_motif"/>
</dbReference>
<dbReference type="Gene3D" id="1.10.150.20">
    <property type="entry name" value="5' to 3' exonuclease, C-terminal subdomain"/>
    <property type="match status" value="2"/>
</dbReference>
<evidence type="ECO:0000256" key="15">
    <source>
        <dbReference type="HAMAP-Rule" id="MF_01588"/>
    </source>
</evidence>
<dbReference type="InterPro" id="IPR033136">
    <property type="entry name" value="DNA_ligase_CS"/>
</dbReference>
<keyword evidence="12 15" id="KW-0464">Manganese</keyword>
<dbReference type="FunFam" id="1.10.287.610:FF:000002">
    <property type="entry name" value="DNA ligase"/>
    <property type="match status" value="1"/>
</dbReference>
<dbReference type="FunFam" id="3.30.470.30:FF:000001">
    <property type="entry name" value="DNA ligase"/>
    <property type="match status" value="1"/>
</dbReference>
<dbReference type="InterPro" id="IPR010994">
    <property type="entry name" value="RuvA_2-like"/>
</dbReference>
<sequence>MLFLPEYSPILNNKTQIFEEKPVILHSNNTNCTLMTAKEKIDSLRAELHRHNYNYYVLNAPEISDKEFDDMMRELQDMEQRYPEYQDDNSPTMRVGSDLNKNFLQVVHKYPMLSLGNTYSKGEVTDFYERVKKLLNEDFEICCELKYDGTSISLTYEDGKLIRAVTRGDGEKGDDVTDNVKTIRTIPLVLHGNYPRTFEIRGEILMPWMVFEELNREKEAREEPLFANPRNAASGTLKLQNSTIVASRKLDAYLYYLLGEDLPSDGHYENLQAASEWGFKTSEHTKKVRSLNEIFEYIDYWNTERKNLPVATDGIVLKVNSLRQQRNLGFTAKSPRWAIAYKFQAERALTRLNKVSYQVGRTGAVTPVANLDPVLLSGTIVKRASLHNADIIDGLDLHIGDMVYVEKGGEIIPKITGVDKDARSMLIGEKVKFITHCPECGSKLIRYEGEAAHYCPNETACPPQIKGKIEHFISRKAMNIDGLGPETVDAFYQLGLIKDTADLYSLRIDDIKNLERMGEKSAENIINGIAASKEVPFERVLFALGIRFVGETVAKKIAKSFADIEELENADLEKLKNIDEIGEKIARSIVAYFSSPSNRELVEHLRESGLQFCRKEEDMSEHTDKLSGQSIVISGVFTHHSRDEYKELIEKNGGKNVGSISSKTSFILAGDNMGPAKLEKAQKLGVRIVSEDEFLTLIS</sequence>
<dbReference type="SMART" id="SM00532">
    <property type="entry name" value="LIGANc"/>
    <property type="match status" value="1"/>
</dbReference>
<dbReference type="InterPro" id="IPR036420">
    <property type="entry name" value="BRCT_dom_sf"/>
</dbReference>
<dbReference type="GO" id="GO:0005829">
    <property type="term" value="C:cytosol"/>
    <property type="evidence" value="ECO:0007669"/>
    <property type="project" value="TreeGrafter"/>
</dbReference>
<dbReference type="GO" id="GO:0003911">
    <property type="term" value="F:DNA ligase (NAD+) activity"/>
    <property type="evidence" value="ECO:0007669"/>
    <property type="project" value="UniProtKB-UniRule"/>
</dbReference>
<dbReference type="Pfam" id="PF00533">
    <property type="entry name" value="BRCT"/>
    <property type="match status" value="1"/>
</dbReference>
<dbReference type="Pfam" id="PF14520">
    <property type="entry name" value="HHH_5"/>
    <property type="match status" value="1"/>
</dbReference>
<dbReference type="FunFam" id="2.40.50.140:FF:000012">
    <property type="entry name" value="DNA ligase"/>
    <property type="match status" value="1"/>
</dbReference>
<comment type="caution">
    <text evidence="18">The sequence shown here is derived from an EMBL/GenBank/DDBJ whole genome shotgun (WGS) entry which is preliminary data.</text>
</comment>
<dbReference type="PANTHER" id="PTHR23389:SF9">
    <property type="entry name" value="DNA LIGASE"/>
    <property type="match status" value="1"/>
</dbReference>
<dbReference type="InterPro" id="IPR013839">
    <property type="entry name" value="DNAligase_adenylation"/>
</dbReference>
<dbReference type="InterPro" id="IPR004149">
    <property type="entry name" value="Znf_DNAligase_C4"/>
</dbReference>
<dbReference type="Pfam" id="PF12826">
    <property type="entry name" value="HHH_2"/>
    <property type="match status" value="1"/>
</dbReference>
<dbReference type="InterPro" id="IPR013840">
    <property type="entry name" value="DNAligase_N"/>
</dbReference>
<dbReference type="NCBIfam" id="NF005932">
    <property type="entry name" value="PRK07956.1"/>
    <property type="match status" value="1"/>
</dbReference>
<keyword evidence="11 15" id="KW-0234">DNA repair</keyword>
<feature type="binding site" evidence="15">
    <location>
        <position position="144"/>
    </location>
    <ligand>
        <name>NAD(+)</name>
        <dbReference type="ChEBI" id="CHEBI:57540"/>
    </ligand>
</feature>
<name>A0A4R2LP38_9BACE</name>
<dbReference type="InterPro" id="IPR001357">
    <property type="entry name" value="BRCT_dom"/>
</dbReference>
<keyword evidence="6 15" id="KW-0479">Metal-binding</keyword>
<dbReference type="SUPFAM" id="SSF50249">
    <property type="entry name" value="Nucleic acid-binding proteins"/>
    <property type="match status" value="1"/>
</dbReference>
<dbReference type="GO" id="GO:0006260">
    <property type="term" value="P:DNA replication"/>
    <property type="evidence" value="ECO:0007669"/>
    <property type="project" value="UniProtKB-KW"/>
</dbReference>
<dbReference type="PROSITE" id="PS01056">
    <property type="entry name" value="DNA_LIGASE_N2"/>
    <property type="match status" value="1"/>
</dbReference>
<accession>A0A4R2LP38</accession>
<feature type="active site" description="N6-AMP-lysine intermediate" evidence="15">
    <location>
        <position position="146"/>
    </location>
</feature>
<dbReference type="Pfam" id="PF22745">
    <property type="entry name" value="Nlig-Ia"/>
    <property type="match status" value="1"/>
</dbReference>
<keyword evidence="10 15" id="KW-0520">NAD</keyword>
<dbReference type="NCBIfam" id="TIGR00575">
    <property type="entry name" value="dnlj"/>
    <property type="match status" value="1"/>
</dbReference>
<feature type="coiled-coil region" evidence="16">
    <location>
        <begin position="34"/>
        <end position="88"/>
    </location>
</feature>
<evidence type="ECO:0000256" key="13">
    <source>
        <dbReference type="ARBA" id="ARBA00034005"/>
    </source>
</evidence>
<dbReference type="SMART" id="SM00292">
    <property type="entry name" value="BRCT"/>
    <property type="match status" value="1"/>
</dbReference>
<feature type="binding site" evidence="15">
    <location>
        <position position="455"/>
    </location>
    <ligand>
        <name>Zn(2+)</name>
        <dbReference type="ChEBI" id="CHEBI:29105"/>
    </ligand>
</feature>
<evidence type="ECO:0000259" key="17">
    <source>
        <dbReference type="PROSITE" id="PS50172"/>
    </source>
</evidence>
<dbReference type="Pfam" id="PF03119">
    <property type="entry name" value="DNA_ligase_ZBD"/>
    <property type="match status" value="1"/>
</dbReference>
<dbReference type="Pfam" id="PF01653">
    <property type="entry name" value="DNA_ligase_aden"/>
    <property type="match status" value="1"/>
</dbReference>
<feature type="binding site" evidence="15">
    <location>
        <position position="440"/>
    </location>
    <ligand>
        <name>Zn(2+)</name>
        <dbReference type="ChEBI" id="CHEBI:29105"/>
    </ligand>
</feature>
<evidence type="ECO:0000256" key="11">
    <source>
        <dbReference type="ARBA" id="ARBA00023204"/>
    </source>
</evidence>
<evidence type="ECO:0000256" key="12">
    <source>
        <dbReference type="ARBA" id="ARBA00023211"/>
    </source>
</evidence>
<dbReference type="InterPro" id="IPR041663">
    <property type="entry name" value="DisA/LigA_HHH"/>
</dbReference>
<dbReference type="AlphaFoldDB" id="A0A4R2LP38"/>
<dbReference type="EC" id="6.5.1.2" evidence="2 15"/>
<keyword evidence="9 15" id="KW-0460">Magnesium</keyword>
<dbReference type="InterPro" id="IPR012340">
    <property type="entry name" value="NA-bd_OB-fold"/>
</dbReference>
<feature type="domain" description="BRCT" evidence="17">
    <location>
        <begin position="621"/>
        <end position="699"/>
    </location>
</feature>
<feature type="binding site" evidence="15">
    <location>
        <position position="437"/>
    </location>
    <ligand>
        <name>Zn(2+)</name>
        <dbReference type="ChEBI" id="CHEBI:29105"/>
    </ligand>
</feature>
<feature type="binding site" evidence="15">
    <location>
        <position position="167"/>
    </location>
    <ligand>
        <name>NAD(+)</name>
        <dbReference type="ChEBI" id="CHEBI:57540"/>
    </ligand>
</feature>
<dbReference type="HAMAP" id="MF_01588">
    <property type="entry name" value="DNA_ligase_A"/>
    <property type="match status" value="1"/>
</dbReference>
<gene>
    <name evidence="15" type="primary">ligA</name>
    <name evidence="18" type="ORF">EV202_102143</name>
</gene>
<dbReference type="FunFam" id="1.10.150.20:FF:000007">
    <property type="entry name" value="DNA ligase"/>
    <property type="match status" value="1"/>
</dbReference>
<keyword evidence="5 15" id="KW-0235">DNA replication</keyword>
<evidence type="ECO:0000313" key="18">
    <source>
        <dbReference type="EMBL" id="TCO96038.1"/>
    </source>
</evidence>
<feature type="binding site" evidence="15">
    <location>
        <position position="461"/>
    </location>
    <ligand>
        <name>Zn(2+)</name>
        <dbReference type="ChEBI" id="CHEBI:29105"/>
    </ligand>
</feature>
<dbReference type="FunFam" id="6.20.10.30:FF:000005">
    <property type="entry name" value="DNA ligase"/>
    <property type="match status" value="1"/>
</dbReference>
<keyword evidence="7 15" id="KW-0227">DNA damage</keyword>
<keyword evidence="16" id="KW-0175">Coiled coil</keyword>
<feature type="binding site" evidence="15">
    <location>
        <position position="342"/>
    </location>
    <ligand>
        <name>NAD(+)</name>
        <dbReference type="ChEBI" id="CHEBI:57540"/>
    </ligand>
</feature>
<evidence type="ECO:0000256" key="6">
    <source>
        <dbReference type="ARBA" id="ARBA00022723"/>
    </source>
</evidence>
<dbReference type="PROSITE" id="PS50172">
    <property type="entry name" value="BRCT"/>
    <property type="match status" value="1"/>
</dbReference>
<reference evidence="18 19" key="1">
    <citation type="submission" date="2019-03" db="EMBL/GenBank/DDBJ databases">
        <title>Genomic Encyclopedia of Type Strains, Phase IV (KMG-IV): sequencing the most valuable type-strain genomes for metagenomic binning, comparative biology and taxonomic classification.</title>
        <authorList>
            <person name="Goeker M."/>
        </authorList>
    </citation>
    <scope>NUCLEOTIDE SEQUENCE [LARGE SCALE GENOMIC DNA]</scope>
    <source>
        <strain evidence="18 19">DSM 23917</strain>
    </source>
</reference>
<dbReference type="FunFam" id="1.10.150.20:FF:000006">
    <property type="entry name" value="DNA ligase"/>
    <property type="match status" value="1"/>
</dbReference>
<dbReference type="CDD" id="cd00114">
    <property type="entry name" value="LIGANc"/>
    <property type="match status" value="1"/>
</dbReference>
<dbReference type="Gene3D" id="1.10.287.610">
    <property type="entry name" value="Helix hairpin bin"/>
    <property type="match status" value="1"/>
</dbReference>
<comment type="cofactor">
    <cofactor evidence="15">
        <name>Mg(2+)</name>
        <dbReference type="ChEBI" id="CHEBI:18420"/>
    </cofactor>
    <cofactor evidence="15">
        <name>Mn(2+)</name>
        <dbReference type="ChEBI" id="CHEBI:29035"/>
    </cofactor>
</comment>
<dbReference type="GO" id="GO:0003677">
    <property type="term" value="F:DNA binding"/>
    <property type="evidence" value="ECO:0007669"/>
    <property type="project" value="InterPro"/>
</dbReference>
<dbReference type="CDD" id="cd17748">
    <property type="entry name" value="BRCT_DNA_ligase_like"/>
    <property type="match status" value="1"/>
</dbReference>
<proteinExistence type="inferred from homology"/>
<evidence type="ECO:0000256" key="9">
    <source>
        <dbReference type="ARBA" id="ARBA00022842"/>
    </source>
</evidence>
<evidence type="ECO:0000256" key="14">
    <source>
        <dbReference type="ARBA" id="ARBA00060881"/>
    </source>
</evidence>
<dbReference type="SMART" id="SM00278">
    <property type="entry name" value="HhH1"/>
    <property type="match status" value="4"/>
</dbReference>
<evidence type="ECO:0000256" key="3">
    <source>
        <dbReference type="ARBA" id="ARBA00013308"/>
    </source>
</evidence>
<evidence type="ECO:0000256" key="8">
    <source>
        <dbReference type="ARBA" id="ARBA00022833"/>
    </source>
</evidence>
<evidence type="ECO:0000256" key="10">
    <source>
        <dbReference type="ARBA" id="ARBA00023027"/>
    </source>
</evidence>
<dbReference type="Gene3D" id="3.30.470.30">
    <property type="entry name" value="DNA ligase/mRNA capping enzyme"/>
    <property type="match status" value="1"/>
</dbReference>
<feature type="binding site" evidence="15">
    <location>
        <position position="203"/>
    </location>
    <ligand>
        <name>NAD(+)</name>
        <dbReference type="ChEBI" id="CHEBI:57540"/>
    </ligand>
</feature>
<dbReference type="Pfam" id="PF03120">
    <property type="entry name" value="OB_DNA_ligase"/>
    <property type="match status" value="1"/>
</dbReference>
<dbReference type="PANTHER" id="PTHR23389">
    <property type="entry name" value="CHROMOSOME TRANSMISSION FIDELITY FACTOR 18"/>
    <property type="match status" value="1"/>
</dbReference>
<comment type="function">
    <text evidence="1 15">DNA ligase that catalyzes the formation of phosphodiester linkages between 5'-phosphoryl and 3'-hydroxyl groups in double-stranded DNA using NAD as a coenzyme and as the energy source for the reaction. It is essential for DNA replication and repair of damaged DNA.</text>
</comment>
<dbReference type="GO" id="GO:0046872">
    <property type="term" value="F:metal ion binding"/>
    <property type="evidence" value="ECO:0007669"/>
    <property type="project" value="UniProtKB-KW"/>
</dbReference>
<protein>
    <recommendedName>
        <fullName evidence="3 15">DNA ligase</fullName>
        <ecNumber evidence="2 15">6.5.1.2</ecNumber>
    </recommendedName>
    <alternativeName>
        <fullName evidence="15">Polydeoxyribonucleotide synthase [NAD(+)]</fullName>
    </alternativeName>
</protein>